<dbReference type="VEuPathDB" id="VectorBase:ACUA020039"/>
<feature type="region of interest" description="Disordered" evidence="1">
    <location>
        <begin position="1"/>
        <end position="39"/>
    </location>
</feature>
<dbReference type="Proteomes" id="UP000075883">
    <property type="component" value="Unassembled WGS sequence"/>
</dbReference>
<keyword evidence="3" id="KW-1185">Reference proteome</keyword>
<evidence type="ECO:0000313" key="3">
    <source>
        <dbReference type="Proteomes" id="UP000075883"/>
    </source>
</evidence>
<proteinExistence type="predicted"/>
<dbReference type="EMBL" id="AXCM01015339">
    <property type="status" value="NOT_ANNOTATED_CDS"/>
    <property type="molecule type" value="Genomic_DNA"/>
</dbReference>
<protein>
    <submittedName>
        <fullName evidence="2">Uncharacterized protein</fullName>
    </submittedName>
</protein>
<accession>A0A182MJU7</accession>
<dbReference type="AlphaFoldDB" id="A0A182MJU7"/>
<evidence type="ECO:0000256" key="1">
    <source>
        <dbReference type="SAM" id="MobiDB-lite"/>
    </source>
</evidence>
<sequence>MADTAESNADGEGLEKQPPPPPDLACLPSTGQIPPEHQQQEHVIYVSRKDRNKFCGSLPNHLDLDASSIDRDCEAIVKQNVLSGCDGRKVWSHLRNLMNPRSEQLRQQSLVKQSCLCLSGSNAKSKPPPPPLPSPSLFPGVFPLPITTFGSLVGGPYLSSEMGASLAYGR</sequence>
<dbReference type="EnsemblMetazoa" id="ACUA020039-RA">
    <property type="protein sequence ID" value="ACUA020039-PA"/>
    <property type="gene ID" value="ACUA020039"/>
</dbReference>
<reference evidence="3" key="1">
    <citation type="submission" date="2013-09" db="EMBL/GenBank/DDBJ databases">
        <title>The Genome Sequence of Anopheles culicifacies species A.</title>
        <authorList>
            <consortium name="The Broad Institute Genomics Platform"/>
            <person name="Neafsey D.E."/>
            <person name="Besansky N."/>
            <person name="Howell P."/>
            <person name="Walton C."/>
            <person name="Young S.K."/>
            <person name="Zeng Q."/>
            <person name="Gargeya S."/>
            <person name="Fitzgerald M."/>
            <person name="Haas B."/>
            <person name="Abouelleil A."/>
            <person name="Allen A.W."/>
            <person name="Alvarado L."/>
            <person name="Arachchi H.M."/>
            <person name="Berlin A.M."/>
            <person name="Chapman S.B."/>
            <person name="Gainer-Dewar J."/>
            <person name="Goldberg J."/>
            <person name="Griggs A."/>
            <person name="Gujja S."/>
            <person name="Hansen M."/>
            <person name="Howarth C."/>
            <person name="Imamovic A."/>
            <person name="Ireland A."/>
            <person name="Larimer J."/>
            <person name="McCowan C."/>
            <person name="Murphy C."/>
            <person name="Pearson M."/>
            <person name="Poon T.W."/>
            <person name="Priest M."/>
            <person name="Roberts A."/>
            <person name="Saif S."/>
            <person name="Shea T."/>
            <person name="Sisk P."/>
            <person name="Sykes S."/>
            <person name="Wortman J."/>
            <person name="Nusbaum C."/>
            <person name="Birren B."/>
        </authorList>
    </citation>
    <scope>NUCLEOTIDE SEQUENCE [LARGE SCALE GENOMIC DNA]</scope>
    <source>
        <strain evidence="3">A-37</strain>
    </source>
</reference>
<organism evidence="2 3">
    <name type="scientific">Anopheles culicifacies</name>
    <dbReference type="NCBI Taxonomy" id="139723"/>
    <lineage>
        <taxon>Eukaryota</taxon>
        <taxon>Metazoa</taxon>
        <taxon>Ecdysozoa</taxon>
        <taxon>Arthropoda</taxon>
        <taxon>Hexapoda</taxon>
        <taxon>Insecta</taxon>
        <taxon>Pterygota</taxon>
        <taxon>Neoptera</taxon>
        <taxon>Endopterygota</taxon>
        <taxon>Diptera</taxon>
        <taxon>Nematocera</taxon>
        <taxon>Culicoidea</taxon>
        <taxon>Culicidae</taxon>
        <taxon>Anophelinae</taxon>
        <taxon>Anopheles</taxon>
        <taxon>culicifacies species complex</taxon>
    </lineage>
</organism>
<reference evidence="2" key="2">
    <citation type="submission" date="2020-05" db="UniProtKB">
        <authorList>
            <consortium name="EnsemblMetazoa"/>
        </authorList>
    </citation>
    <scope>IDENTIFICATION</scope>
    <source>
        <strain evidence="2">A-37</strain>
    </source>
</reference>
<name>A0A182MJU7_9DIPT</name>
<evidence type="ECO:0000313" key="2">
    <source>
        <dbReference type="EnsemblMetazoa" id="ACUA020039-PA"/>
    </source>
</evidence>